<dbReference type="SUPFAM" id="SSF55257">
    <property type="entry name" value="RBP11-like subunits of RNA polymerase"/>
    <property type="match status" value="2"/>
</dbReference>
<reference evidence="6" key="1">
    <citation type="journal article" date="2020" name="Nature">
        <title>Giant virus diversity and host interactions through global metagenomics.</title>
        <authorList>
            <person name="Schulz F."/>
            <person name="Roux S."/>
            <person name="Paez-Espino D."/>
            <person name="Jungbluth S."/>
            <person name="Walsh D.A."/>
            <person name="Denef V.J."/>
            <person name="McMahon K.D."/>
            <person name="Konstantinidis K.T."/>
            <person name="Eloe-Fadrosh E.A."/>
            <person name="Kyrpides N.C."/>
            <person name="Woyke T."/>
        </authorList>
    </citation>
    <scope>NUCLEOTIDE SEQUENCE</scope>
    <source>
        <strain evidence="6">GVMAG-M-3300009151-35</strain>
    </source>
</reference>
<dbReference type="SUPFAM" id="SSF56553">
    <property type="entry name" value="Insert subdomain of RNA polymerase alpha subunit"/>
    <property type="match status" value="1"/>
</dbReference>
<dbReference type="PANTHER" id="PTHR11800:SF2">
    <property type="entry name" value="DNA-DIRECTED RNA POLYMERASE II SUBUNIT RPB3"/>
    <property type="match status" value="1"/>
</dbReference>
<keyword evidence="4" id="KW-0804">Transcription</keyword>
<proteinExistence type="predicted"/>
<organism evidence="6">
    <name type="scientific">viral metagenome</name>
    <dbReference type="NCBI Taxonomy" id="1070528"/>
    <lineage>
        <taxon>unclassified sequences</taxon>
        <taxon>metagenomes</taxon>
        <taxon>organismal metagenomes</taxon>
    </lineage>
</organism>
<accession>A0A6C0ENR7</accession>
<evidence type="ECO:0000256" key="1">
    <source>
        <dbReference type="ARBA" id="ARBA00004328"/>
    </source>
</evidence>
<dbReference type="InterPro" id="IPR036603">
    <property type="entry name" value="RBP11-like"/>
</dbReference>
<dbReference type="EMBL" id="MN738904">
    <property type="protein sequence ID" value="QHT30648.1"/>
    <property type="molecule type" value="Genomic_DNA"/>
</dbReference>
<keyword evidence="2" id="KW-0240">DNA-directed RNA polymerase</keyword>
<evidence type="ECO:0000256" key="2">
    <source>
        <dbReference type="ARBA" id="ARBA00022478"/>
    </source>
</evidence>
<dbReference type="Gene3D" id="2.170.120.12">
    <property type="entry name" value="DNA-directed RNA polymerase, insert domain"/>
    <property type="match status" value="1"/>
</dbReference>
<evidence type="ECO:0000259" key="5">
    <source>
        <dbReference type="SMART" id="SM00662"/>
    </source>
</evidence>
<dbReference type="GO" id="GO:0006366">
    <property type="term" value="P:transcription by RNA polymerase II"/>
    <property type="evidence" value="ECO:0007669"/>
    <property type="project" value="TreeGrafter"/>
</dbReference>
<feature type="domain" description="DNA-directed RNA polymerase RpoA/D/Rpb3-type" evidence="5">
    <location>
        <begin position="13"/>
        <end position="239"/>
    </location>
</feature>
<name>A0A6C0ENR7_9ZZZZ</name>
<dbReference type="GO" id="GO:0044423">
    <property type="term" value="C:virion component"/>
    <property type="evidence" value="ECO:0007669"/>
    <property type="project" value="UniProtKB-KW"/>
</dbReference>
<evidence type="ECO:0000256" key="4">
    <source>
        <dbReference type="ARBA" id="ARBA00023163"/>
    </source>
</evidence>
<dbReference type="SMART" id="SM00662">
    <property type="entry name" value="RPOLD"/>
    <property type="match status" value="1"/>
</dbReference>
<evidence type="ECO:0000256" key="3">
    <source>
        <dbReference type="ARBA" id="ARBA00022844"/>
    </source>
</evidence>
<comment type="subcellular location">
    <subcellularLocation>
        <location evidence="1">Virion</location>
    </subcellularLocation>
</comment>
<sequence length="355" mass="41128">MFKNYNYDSKSEKHSFDINNIDLSIANSIRRIILTDIPVVGFYGEDEPTIDIITNTGPLHNEFMKHRIGLIPINVSEEITDNYKDDDYKFELNVKNDSSSTINITTANFKGTYNDIELTSSQLKILFPPNPITKNNILITRLRAGEELHLIARAIKRTAKTNASFSPVSLSNFYFIEDKKEADKKDNILDKQRSYVKNMYGDPILLKFEIESVNKLSYLYLFSKAIIILINKLKLLISNIEANEIMIEPIPNNPFSVNFHIENEDDSLGNVIQSLIHNKYIRQSNKHKGVNCSYVGYICPHPLKQLMIIRLTLDEQTDSEKFKQFLIDNSYEIIRELETINTEWIKFNQFNAKKK</sequence>
<dbReference type="InterPro" id="IPR050518">
    <property type="entry name" value="Rpo3/RPB3_RNA_Pol_subunit"/>
</dbReference>
<keyword evidence="3" id="KW-0946">Virion</keyword>
<dbReference type="GO" id="GO:0003899">
    <property type="term" value="F:DNA-directed RNA polymerase activity"/>
    <property type="evidence" value="ECO:0007669"/>
    <property type="project" value="InterPro"/>
</dbReference>
<protein>
    <recommendedName>
        <fullName evidence="5">DNA-directed RNA polymerase RpoA/D/Rpb3-type domain-containing protein</fullName>
    </recommendedName>
</protein>
<dbReference type="InterPro" id="IPR036643">
    <property type="entry name" value="RNApol_insert_sf"/>
</dbReference>
<dbReference type="PANTHER" id="PTHR11800">
    <property type="entry name" value="DNA-DIRECTED RNA POLYMERASE"/>
    <property type="match status" value="1"/>
</dbReference>
<dbReference type="AlphaFoldDB" id="A0A6C0ENR7"/>
<dbReference type="Pfam" id="PF01193">
    <property type="entry name" value="RNA_pol_L"/>
    <property type="match status" value="1"/>
</dbReference>
<evidence type="ECO:0000313" key="6">
    <source>
        <dbReference type="EMBL" id="QHT30648.1"/>
    </source>
</evidence>
<dbReference type="GO" id="GO:0005665">
    <property type="term" value="C:RNA polymerase II, core complex"/>
    <property type="evidence" value="ECO:0007669"/>
    <property type="project" value="TreeGrafter"/>
</dbReference>
<dbReference type="InterPro" id="IPR009025">
    <property type="entry name" value="RBP11-like_dimer"/>
</dbReference>
<dbReference type="Pfam" id="PF13656">
    <property type="entry name" value="RNA_pol_L_2"/>
    <property type="match status" value="1"/>
</dbReference>
<dbReference type="Gene3D" id="3.30.1360.10">
    <property type="entry name" value="RNA polymerase, RBP11-like subunit"/>
    <property type="match status" value="2"/>
</dbReference>
<dbReference type="InterPro" id="IPR011263">
    <property type="entry name" value="DNA-dir_RNA_pol_RpoA/D/Rpb3"/>
</dbReference>
<dbReference type="GO" id="GO:0046983">
    <property type="term" value="F:protein dimerization activity"/>
    <property type="evidence" value="ECO:0007669"/>
    <property type="project" value="InterPro"/>
</dbReference>